<evidence type="ECO:0000313" key="1">
    <source>
        <dbReference type="EMBL" id="KIO01641.1"/>
    </source>
</evidence>
<reference evidence="1 2" key="1">
    <citation type="submission" date="2014-04" db="EMBL/GenBank/DDBJ databases">
        <authorList>
            <consortium name="DOE Joint Genome Institute"/>
            <person name="Kuo A."/>
            <person name="Kohler A."/>
            <person name="Costa M.D."/>
            <person name="Nagy L.G."/>
            <person name="Floudas D."/>
            <person name="Copeland A."/>
            <person name="Barry K.W."/>
            <person name="Cichocki N."/>
            <person name="Veneault-Fourrey C."/>
            <person name="LaButti K."/>
            <person name="Lindquist E.A."/>
            <person name="Lipzen A."/>
            <person name="Lundell T."/>
            <person name="Morin E."/>
            <person name="Murat C."/>
            <person name="Sun H."/>
            <person name="Tunlid A."/>
            <person name="Henrissat B."/>
            <person name="Grigoriev I.V."/>
            <person name="Hibbett D.S."/>
            <person name="Martin F."/>
            <person name="Nordberg H.P."/>
            <person name="Cantor M.N."/>
            <person name="Hua S.X."/>
        </authorList>
    </citation>
    <scope>NUCLEOTIDE SEQUENCE [LARGE SCALE GENOMIC DNA]</scope>
    <source>
        <strain evidence="1 2">Marx 270</strain>
    </source>
</reference>
<gene>
    <name evidence="1" type="ORF">M404DRAFT_729238</name>
</gene>
<proteinExistence type="predicted"/>
<name>A0A0C3P2C9_PISTI</name>
<dbReference type="InParanoid" id="A0A0C3P2C9"/>
<dbReference type="HOGENOM" id="CLU_2639087_0_0_1"/>
<keyword evidence="2" id="KW-1185">Reference proteome</keyword>
<dbReference type="EMBL" id="KN831987">
    <property type="protein sequence ID" value="KIO01641.1"/>
    <property type="molecule type" value="Genomic_DNA"/>
</dbReference>
<reference evidence="2" key="2">
    <citation type="submission" date="2015-01" db="EMBL/GenBank/DDBJ databases">
        <title>Evolutionary Origins and Diversification of the Mycorrhizal Mutualists.</title>
        <authorList>
            <consortium name="DOE Joint Genome Institute"/>
            <consortium name="Mycorrhizal Genomics Consortium"/>
            <person name="Kohler A."/>
            <person name="Kuo A."/>
            <person name="Nagy L.G."/>
            <person name="Floudas D."/>
            <person name="Copeland A."/>
            <person name="Barry K.W."/>
            <person name="Cichocki N."/>
            <person name="Veneault-Fourrey C."/>
            <person name="LaButti K."/>
            <person name="Lindquist E.A."/>
            <person name="Lipzen A."/>
            <person name="Lundell T."/>
            <person name="Morin E."/>
            <person name="Murat C."/>
            <person name="Riley R."/>
            <person name="Ohm R."/>
            <person name="Sun H."/>
            <person name="Tunlid A."/>
            <person name="Henrissat B."/>
            <person name="Grigoriev I.V."/>
            <person name="Hibbett D.S."/>
            <person name="Martin F."/>
        </authorList>
    </citation>
    <scope>NUCLEOTIDE SEQUENCE [LARGE SCALE GENOMIC DNA]</scope>
    <source>
        <strain evidence="2">Marx 270</strain>
    </source>
</reference>
<sequence length="77" mass="8629">MSPHQALAFGRCNANWHLNVAHITVPRRFGCLALATQPCLLTIGGHICHWHTEFLVFPLIDTALIVFLINQNGGHRF</sequence>
<dbReference type="Proteomes" id="UP000054217">
    <property type="component" value="Unassembled WGS sequence"/>
</dbReference>
<accession>A0A0C3P2C9</accession>
<evidence type="ECO:0000313" key="2">
    <source>
        <dbReference type="Proteomes" id="UP000054217"/>
    </source>
</evidence>
<dbReference type="AlphaFoldDB" id="A0A0C3P2C9"/>
<organism evidence="1 2">
    <name type="scientific">Pisolithus tinctorius Marx 270</name>
    <dbReference type="NCBI Taxonomy" id="870435"/>
    <lineage>
        <taxon>Eukaryota</taxon>
        <taxon>Fungi</taxon>
        <taxon>Dikarya</taxon>
        <taxon>Basidiomycota</taxon>
        <taxon>Agaricomycotina</taxon>
        <taxon>Agaricomycetes</taxon>
        <taxon>Agaricomycetidae</taxon>
        <taxon>Boletales</taxon>
        <taxon>Sclerodermatineae</taxon>
        <taxon>Pisolithaceae</taxon>
        <taxon>Pisolithus</taxon>
    </lineage>
</organism>
<protein>
    <submittedName>
        <fullName evidence="1">Uncharacterized protein</fullName>
    </submittedName>
</protein>